<dbReference type="Gene3D" id="3.40.50.720">
    <property type="entry name" value="NAD(P)-binding Rossmann-like Domain"/>
    <property type="match status" value="2"/>
</dbReference>
<evidence type="ECO:0000256" key="2">
    <source>
        <dbReference type="ARBA" id="ARBA00023027"/>
    </source>
</evidence>
<keyword evidence="5" id="KW-1185">Reference proteome</keyword>
<dbReference type="AlphaFoldDB" id="D3FCS7"/>
<dbReference type="PANTHER" id="PTHR43333">
    <property type="entry name" value="2-HACID_DH_C DOMAIN-CONTAINING PROTEIN"/>
    <property type="match status" value="1"/>
</dbReference>
<gene>
    <name evidence="4" type="ordered locus">Cwoe_3020</name>
</gene>
<proteinExistence type="predicted"/>
<reference evidence="4 5" key="1">
    <citation type="journal article" date="2010" name="Stand. Genomic Sci.">
        <title>Complete genome sequence of Conexibacter woesei type strain (ID131577).</title>
        <authorList>
            <person name="Pukall R."/>
            <person name="Lapidus A."/>
            <person name="Glavina Del Rio T."/>
            <person name="Copeland A."/>
            <person name="Tice H."/>
            <person name="Cheng J.-F."/>
            <person name="Lucas S."/>
            <person name="Chen F."/>
            <person name="Nolan M."/>
            <person name="Bruce D."/>
            <person name="Goodwin L."/>
            <person name="Pitluck S."/>
            <person name="Mavromatis K."/>
            <person name="Ivanova N."/>
            <person name="Ovchinnikova G."/>
            <person name="Pati A."/>
            <person name="Chen A."/>
            <person name="Palaniappan K."/>
            <person name="Land M."/>
            <person name="Hauser L."/>
            <person name="Chang Y.-J."/>
            <person name="Jeffries C.D."/>
            <person name="Chain P."/>
            <person name="Meincke L."/>
            <person name="Sims D."/>
            <person name="Brettin T."/>
            <person name="Detter J.C."/>
            <person name="Rohde M."/>
            <person name="Goeker M."/>
            <person name="Bristow J."/>
            <person name="Eisen J.A."/>
            <person name="Markowitz V."/>
            <person name="Kyrpides N.C."/>
            <person name="Klenk H.-P."/>
            <person name="Hugenholtz P."/>
        </authorList>
    </citation>
    <scope>NUCLEOTIDE SEQUENCE [LARGE SCALE GENOMIC DNA]</scope>
    <source>
        <strain evidence="5">DSM 14684 / CIP 108061 / JCM 11494 / NBRC 100937 / ID131577</strain>
    </source>
</reference>
<sequence>MTSLRVFVGPDAEPEIVDAVRAGGGTPADGAGAADAIVWLGAPDALVPLLHDGVRWVQLPNAGVERWLEGGLIGGASGDAAGGAVAGGGAERVWTSAAGAYADTVAEHTLALVLAGLRRLPECARAQAWDRSLEGRSLRGATVAIVGAGAIGRALIGLLAPFGARVIAVTLRGAPVPGAAETLPAARLAEVWPRADVVVLAAPATDATRHVVDTAVLRALPSHAWIVNVGRGALVDTDALVQALAAGEIAGAALDVTEPEPLPSDHPLWREPRALITPHVANPDAAIHTALAAFVADNVARRREGRELRGVIDVARGY</sequence>
<dbReference type="KEGG" id="cwo:Cwoe_3020"/>
<dbReference type="SUPFAM" id="SSF51735">
    <property type="entry name" value="NAD(P)-binding Rossmann-fold domains"/>
    <property type="match status" value="1"/>
</dbReference>
<dbReference type="Proteomes" id="UP000008229">
    <property type="component" value="Chromosome"/>
</dbReference>
<keyword evidence="1" id="KW-0560">Oxidoreductase</keyword>
<dbReference type="CDD" id="cd12159">
    <property type="entry name" value="2-Hacid_dh_2"/>
    <property type="match status" value="1"/>
</dbReference>
<accession>D3FCS7</accession>
<dbReference type="EMBL" id="CP001854">
    <property type="protein sequence ID" value="ADB51439.1"/>
    <property type="molecule type" value="Genomic_DNA"/>
</dbReference>
<dbReference type="HOGENOM" id="CLU_019796_1_0_11"/>
<dbReference type="InterPro" id="IPR036291">
    <property type="entry name" value="NAD(P)-bd_dom_sf"/>
</dbReference>
<feature type="domain" description="D-isomer specific 2-hydroxyacid dehydrogenase NAD-binding" evidence="3">
    <location>
        <begin position="111"/>
        <end position="281"/>
    </location>
</feature>
<evidence type="ECO:0000256" key="1">
    <source>
        <dbReference type="ARBA" id="ARBA00023002"/>
    </source>
</evidence>
<dbReference type="OrthoDB" id="4324715at2"/>
<organism evidence="4 5">
    <name type="scientific">Conexibacter woesei (strain DSM 14684 / CCUG 47730 / CIP 108061 / JCM 11494 / NBRC 100937 / ID131577)</name>
    <dbReference type="NCBI Taxonomy" id="469383"/>
    <lineage>
        <taxon>Bacteria</taxon>
        <taxon>Bacillati</taxon>
        <taxon>Actinomycetota</taxon>
        <taxon>Thermoleophilia</taxon>
        <taxon>Solirubrobacterales</taxon>
        <taxon>Conexibacteraceae</taxon>
        <taxon>Conexibacter</taxon>
    </lineage>
</organism>
<name>D3FCS7_CONWI</name>
<dbReference type="Pfam" id="PF02826">
    <property type="entry name" value="2-Hacid_dh_C"/>
    <property type="match status" value="1"/>
</dbReference>
<reference evidence="5" key="2">
    <citation type="submission" date="2010-01" db="EMBL/GenBank/DDBJ databases">
        <title>The complete genome of Conexibacter woesei DSM 14684.</title>
        <authorList>
            <consortium name="US DOE Joint Genome Institute (JGI-PGF)"/>
            <person name="Lucas S."/>
            <person name="Copeland A."/>
            <person name="Lapidus A."/>
            <person name="Glavina del Rio T."/>
            <person name="Dalin E."/>
            <person name="Tice H."/>
            <person name="Bruce D."/>
            <person name="Goodwin L."/>
            <person name="Pitluck S."/>
            <person name="Kyrpides N."/>
            <person name="Mavromatis K."/>
            <person name="Ivanova N."/>
            <person name="Mikhailova N."/>
            <person name="Chertkov O."/>
            <person name="Brettin T."/>
            <person name="Detter J.C."/>
            <person name="Han C."/>
            <person name="Larimer F."/>
            <person name="Land M."/>
            <person name="Hauser L."/>
            <person name="Markowitz V."/>
            <person name="Cheng J.-F."/>
            <person name="Hugenholtz P."/>
            <person name="Woyke T."/>
            <person name="Wu D."/>
            <person name="Pukall R."/>
            <person name="Steenblock K."/>
            <person name="Schneider S."/>
            <person name="Klenk H.-P."/>
            <person name="Eisen J.A."/>
        </authorList>
    </citation>
    <scope>NUCLEOTIDE SEQUENCE [LARGE SCALE GENOMIC DNA]</scope>
    <source>
        <strain evidence="5">DSM 14684 / CIP 108061 / JCM 11494 / NBRC 100937 / ID131577</strain>
    </source>
</reference>
<dbReference type="eggNOG" id="COG0111">
    <property type="taxonomic scope" value="Bacteria"/>
</dbReference>
<dbReference type="PANTHER" id="PTHR43333:SF1">
    <property type="entry name" value="D-ISOMER SPECIFIC 2-HYDROXYACID DEHYDROGENASE NAD-BINDING DOMAIN-CONTAINING PROTEIN"/>
    <property type="match status" value="1"/>
</dbReference>
<dbReference type="GO" id="GO:0016491">
    <property type="term" value="F:oxidoreductase activity"/>
    <property type="evidence" value="ECO:0007669"/>
    <property type="project" value="UniProtKB-KW"/>
</dbReference>
<dbReference type="GO" id="GO:0051287">
    <property type="term" value="F:NAD binding"/>
    <property type="evidence" value="ECO:0007669"/>
    <property type="project" value="InterPro"/>
</dbReference>
<keyword evidence="2" id="KW-0520">NAD</keyword>
<evidence type="ECO:0000259" key="3">
    <source>
        <dbReference type="Pfam" id="PF02826"/>
    </source>
</evidence>
<dbReference type="InterPro" id="IPR006140">
    <property type="entry name" value="D-isomer_DH_NAD-bd"/>
</dbReference>
<dbReference type="RefSeq" id="WP_012934490.1">
    <property type="nucleotide sequence ID" value="NC_013739.1"/>
</dbReference>
<dbReference type="STRING" id="469383.Cwoe_3020"/>
<evidence type="ECO:0000313" key="5">
    <source>
        <dbReference type="Proteomes" id="UP000008229"/>
    </source>
</evidence>
<evidence type="ECO:0000313" key="4">
    <source>
        <dbReference type="EMBL" id="ADB51439.1"/>
    </source>
</evidence>
<protein>
    <submittedName>
        <fullName evidence="4">D-isomer specific 2-hydroxyacid dehydrogenase NAD-binding protein</fullName>
    </submittedName>
</protein>